<keyword evidence="3" id="KW-1185">Reference proteome</keyword>
<gene>
    <name evidence="2" type="ORF">AArcMg_1798</name>
</gene>
<dbReference type="EMBL" id="CP027033">
    <property type="protein sequence ID" value="AXR81806.1"/>
    <property type="molecule type" value="Genomic_DNA"/>
</dbReference>
<proteinExistence type="predicted"/>
<evidence type="ECO:0000256" key="1">
    <source>
        <dbReference type="SAM" id="MobiDB-lite"/>
    </source>
</evidence>
<dbReference type="Proteomes" id="UP000258613">
    <property type="component" value="Chromosome"/>
</dbReference>
<feature type="region of interest" description="Disordered" evidence="1">
    <location>
        <begin position="33"/>
        <end position="56"/>
    </location>
</feature>
<evidence type="ECO:0000313" key="3">
    <source>
        <dbReference type="Proteomes" id="UP000258613"/>
    </source>
</evidence>
<name>A0A346PQL1_9EURY</name>
<protein>
    <submittedName>
        <fullName evidence="2">Uncharacterized protein</fullName>
    </submittedName>
</protein>
<sequence>MFAVHAADSGKVLKMKRMSAREVEQRLGGITWQHAGHAGKDSKQLKVPWPKLLSTR</sequence>
<reference evidence="3" key="1">
    <citation type="submission" date="2018-02" db="EMBL/GenBank/DDBJ databases">
        <title>Phenotypic and genomic properties of facultatively anaerobic sulfur-reducing natronoarchaea from hypersaline soda lakes.</title>
        <authorList>
            <person name="Sorokin D.Y."/>
            <person name="Kublanov I.V."/>
            <person name="Roman P."/>
            <person name="Sinninghe Damste J.S."/>
            <person name="Golyshin P.N."/>
            <person name="Rojo D."/>
            <person name="Ciordia S."/>
            <person name="Mena M.D.C."/>
            <person name="Ferrer M."/>
            <person name="Messina E."/>
            <person name="Smedile F."/>
            <person name="La Spada G."/>
            <person name="La Cono V."/>
            <person name="Yakimov M.M."/>
        </authorList>
    </citation>
    <scope>NUCLEOTIDE SEQUENCE [LARGE SCALE GENOMIC DNA]</scope>
    <source>
        <strain evidence="3">AArc-Mg</strain>
    </source>
</reference>
<evidence type="ECO:0000313" key="2">
    <source>
        <dbReference type="EMBL" id="AXR81806.1"/>
    </source>
</evidence>
<dbReference type="KEGG" id="nag:AArcMg_1798"/>
<organism evidence="2 3">
    <name type="scientific">Natrarchaeobaculum sulfurireducens</name>
    <dbReference type="NCBI Taxonomy" id="2044521"/>
    <lineage>
        <taxon>Archaea</taxon>
        <taxon>Methanobacteriati</taxon>
        <taxon>Methanobacteriota</taxon>
        <taxon>Stenosarchaea group</taxon>
        <taxon>Halobacteria</taxon>
        <taxon>Halobacteriales</taxon>
        <taxon>Natrialbaceae</taxon>
        <taxon>Natrarchaeobaculum</taxon>
    </lineage>
</organism>
<accession>A0A346PQL1</accession>
<dbReference type="AlphaFoldDB" id="A0A346PQL1"/>